<name>A0A6A7MZN6_9BURK</name>
<evidence type="ECO:0000256" key="1">
    <source>
        <dbReference type="SAM" id="SignalP"/>
    </source>
</evidence>
<dbReference type="RefSeq" id="WP_152837671.1">
    <property type="nucleotide sequence ID" value="NZ_WHUG01000003.1"/>
</dbReference>
<dbReference type="AlphaFoldDB" id="A0A6A7MZN6"/>
<dbReference type="Proteomes" id="UP000440498">
    <property type="component" value="Unassembled WGS sequence"/>
</dbReference>
<accession>A0A6A7MZN6</accession>
<feature type="signal peptide" evidence="1">
    <location>
        <begin position="1"/>
        <end position="24"/>
    </location>
</feature>
<protein>
    <submittedName>
        <fullName evidence="2">Uncharacterized protein</fullName>
    </submittedName>
</protein>
<feature type="chain" id="PRO_5025585478" evidence="1">
    <location>
        <begin position="25"/>
        <end position="254"/>
    </location>
</feature>
<keyword evidence="3" id="KW-1185">Reference proteome</keyword>
<proteinExistence type="predicted"/>
<evidence type="ECO:0000313" key="3">
    <source>
        <dbReference type="Proteomes" id="UP000440498"/>
    </source>
</evidence>
<comment type="caution">
    <text evidence="2">The sequence shown here is derived from an EMBL/GenBank/DDBJ whole genome shotgun (WGS) entry which is preliminary data.</text>
</comment>
<reference evidence="2 3" key="1">
    <citation type="submission" date="2019-10" db="EMBL/GenBank/DDBJ databases">
        <title>Two novel species isolated from a subtropical stream in China.</title>
        <authorList>
            <person name="Lu H."/>
        </authorList>
    </citation>
    <scope>NUCLEOTIDE SEQUENCE [LARGE SCALE GENOMIC DNA]</scope>
    <source>
        <strain evidence="2 3">FT29W</strain>
    </source>
</reference>
<organism evidence="2 3">
    <name type="scientific">Rugamonas aquatica</name>
    <dbReference type="NCBI Taxonomy" id="2743357"/>
    <lineage>
        <taxon>Bacteria</taxon>
        <taxon>Pseudomonadati</taxon>
        <taxon>Pseudomonadota</taxon>
        <taxon>Betaproteobacteria</taxon>
        <taxon>Burkholderiales</taxon>
        <taxon>Oxalobacteraceae</taxon>
        <taxon>Telluria group</taxon>
        <taxon>Rugamonas</taxon>
    </lineage>
</organism>
<dbReference type="EMBL" id="WHUG01000003">
    <property type="protein sequence ID" value="MQA38244.1"/>
    <property type="molecule type" value="Genomic_DNA"/>
</dbReference>
<evidence type="ECO:0000313" key="2">
    <source>
        <dbReference type="EMBL" id="MQA38244.1"/>
    </source>
</evidence>
<gene>
    <name evidence="2" type="ORF">GEV02_08800</name>
</gene>
<sequence length="254" mass="27989">MKMRCVPLAGWLLLQGLLMNPVCAEDGPASVVVSTSKDPDWKTYRAFNAGLDVFDQQHSMAPAASLRFVLLPKVAGASLKDIKLRVAGDDMSIPLAVADDGTFAVPRSEAALKQDAELMLNRRPGTFRWRPDVHTPGVPPNARRLGDLRLECAVRWAVEQYELPYLFRKMLNAAGQPCVTARIKVDNIAPRPIAAMYLSLNGRRSKLPADLLEDGGKVYQAPVHDQDWPDDALLEFEFVETGGVKSDNRTQALP</sequence>
<keyword evidence="1" id="KW-0732">Signal</keyword>